<dbReference type="EMBL" id="JADCUA010000002">
    <property type="protein sequence ID" value="KAH9842578.1"/>
    <property type="molecule type" value="Genomic_DNA"/>
</dbReference>
<name>A0ABQ8KV75_9APHY</name>
<keyword evidence="3" id="KW-1185">Reference proteome</keyword>
<proteinExistence type="predicted"/>
<gene>
    <name evidence="2" type="ORF">C8Q71DRAFT_733494</name>
</gene>
<dbReference type="Pfam" id="PF12937">
    <property type="entry name" value="F-box-like"/>
    <property type="match status" value="1"/>
</dbReference>
<dbReference type="Gene3D" id="1.20.1280.50">
    <property type="match status" value="1"/>
</dbReference>
<dbReference type="InterPro" id="IPR001810">
    <property type="entry name" value="F-box_dom"/>
</dbReference>
<feature type="domain" description="F-box" evidence="1">
    <location>
        <begin position="18"/>
        <end position="78"/>
    </location>
</feature>
<sequence length="364" mass="40232">MESLQRMPLSHNPRVTVHDLPIEVLTEIFSSAVSPTSPMHMSGVIHVSQDIITLARVCSYWRIVADQDARLWTTIVIRGTTTAEKLRLSECLRRSRTCPINVIVAPLHILADDYRGCITGLQPHMHRIVQLFIKMNNSWVMEEVINCLTTAAPQLRELTLGIIQPELDVDALATPFDSSAPALRTIDSRRWSALFGGHTPALRTFCLSSVCDVLSILEDPPSGMTALHTLVLHGTLRRASYATQVRSRMSHGSWHGFLARVRNLRTLRLVEFTAQNVQECVTALSRSLEGEPGPSLTRLEIVRPGGGFDKPLRDAVEMAVRSVSGRGKLETLVVVPGEEESSSAADWEGLREFCTVKIGEDDGA</sequence>
<evidence type="ECO:0000259" key="1">
    <source>
        <dbReference type="Pfam" id="PF12937"/>
    </source>
</evidence>
<protein>
    <recommendedName>
        <fullName evidence="1">F-box domain-containing protein</fullName>
    </recommendedName>
</protein>
<dbReference type="RefSeq" id="XP_047783625.1">
    <property type="nucleotide sequence ID" value="XM_047922338.1"/>
</dbReference>
<dbReference type="InterPro" id="IPR032675">
    <property type="entry name" value="LRR_dom_sf"/>
</dbReference>
<dbReference type="GeneID" id="72003070"/>
<dbReference type="Proteomes" id="UP000814176">
    <property type="component" value="Unassembled WGS sequence"/>
</dbReference>
<organism evidence="2 3">
    <name type="scientific">Rhodofomes roseus</name>
    <dbReference type="NCBI Taxonomy" id="34475"/>
    <lineage>
        <taxon>Eukaryota</taxon>
        <taxon>Fungi</taxon>
        <taxon>Dikarya</taxon>
        <taxon>Basidiomycota</taxon>
        <taxon>Agaricomycotina</taxon>
        <taxon>Agaricomycetes</taxon>
        <taxon>Polyporales</taxon>
        <taxon>Rhodofomes</taxon>
    </lineage>
</organism>
<reference evidence="2 3" key="1">
    <citation type="journal article" date="2021" name="Environ. Microbiol.">
        <title>Gene family expansions and transcriptome signatures uncover fungal adaptations to wood decay.</title>
        <authorList>
            <person name="Hage H."/>
            <person name="Miyauchi S."/>
            <person name="Viragh M."/>
            <person name="Drula E."/>
            <person name="Min B."/>
            <person name="Chaduli D."/>
            <person name="Navarro D."/>
            <person name="Favel A."/>
            <person name="Norest M."/>
            <person name="Lesage-Meessen L."/>
            <person name="Balint B."/>
            <person name="Merenyi Z."/>
            <person name="de Eugenio L."/>
            <person name="Morin E."/>
            <person name="Martinez A.T."/>
            <person name="Baldrian P."/>
            <person name="Stursova M."/>
            <person name="Martinez M.J."/>
            <person name="Novotny C."/>
            <person name="Magnuson J.K."/>
            <person name="Spatafora J.W."/>
            <person name="Maurice S."/>
            <person name="Pangilinan J."/>
            <person name="Andreopoulos W."/>
            <person name="LaButti K."/>
            <person name="Hundley H."/>
            <person name="Na H."/>
            <person name="Kuo A."/>
            <person name="Barry K."/>
            <person name="Lipzen A."/>
            <person name="Henrissat B."/>
            <person name="Riley R."/>
            <person name="Ahrendt S."/>
            <person name="Nagy L.G."/>
            <person name="Grigoriev I.V."/>
            <person name="Martin F."/>
            <person name="Rosso M.N."/>
        </authorList>
    </citation>
    <scope>NUCLEOTIDE SEQUENCE [LARGE SCALE GENOMIC DNA]</scope>
    <source>
        <strain evidence="2 3">CIRM-BRFM 1785</strain>
    </source>
</reference>
<accession>A0ABQ8KV75</accession>
<evidence type="ECO:0000313" key="2">
    <source>
        <dbReference type="EMBL" id="KAH9842578.1"/>
    </source>
</evidence>
<dbReference type="Gene3D" id="3.80.10.10">
    <property type="entry name" value="Ribonuclease Inhibitor"/>
    <property type="match status" value="1"/>
</dbReference>
<evidence type="ECO:0000313" key="3">
    <source>
        <dbReference type="Proteomes" id="UP000814176"/>
    </source>
</evidence>
<comment type="caution">
    <text evidence="2">The sequence shown here is derived from an EMBL/GenBank/DDBJ whole genome shotgun (WGS) entry which is preliminary data.</text>
</comment>